<dbReference type="PANTHER" id="PTHR31234">
    <property type="entry name" value="LATE EMBRYOGENESIS ABUNDANT (LEA) HYDROXYPROLINE-RICH GLYCOPROTEIN FAMILY"/>
    <property type="match status" value="1"/>
</dbReference>
<evidence type="ECO:0000256" key="5">
    <source>
        <dbReference type="SAM" id="Phobius"/>
    </source>
</evidence>
<keyword evidence="3 5" id="KW-1133">Transmembrane helix</keyword>
<dbReference type="OMA" id="MKCLLYI"/>
<evidence type="ECO:0000256" key="4">
    <source>
        <dbReference type="ARBA" id="ARBA00023136"/>
    </source>
</evidence>
<dbReference type="InterPro" id="IPR004864">
    <property type="entry name" value="LEA_2"/>
</dbReference>
<dbReference type="Pfam" id="PF03168">
    <property type="entry name" value="LEA_2"/>
    <property type="match status" value="1"/>
</dbReference>
<keyword evidence="2 5" id="KW-0812">Transmembrane</keyword>
<dbReference type="SUPFAM" id="SSF117070">
    <property type="entry name" value="LEA14-like"/>
    <property type="match status" value="1"/>
</dbReference>
<dbReference type="EMBL" id="MNCJ02000329">
    <property type="protein sequence ID" value="KAF5771404.1"/>
    <property type="molecule type" value="Genomic_DNA"/>
</dbReference>
<dbReference type="Gene3D" id="2.60.40.1820">
    <property type="match status" value="1"/>
</dbReference>
<evidence type="ECO:0000313" key="9">
    <source>
        <dbReference type="Proteomes" id="UP000215914"/>
    </source>
</evidence>
<comment type="subcellular location">
    <subcellularLocation>
        <location evidence="1">Membrane</location>
        <topology evidence="1">Single-pass membrane protein</topology>
    </subcellularLocation>
</comment>
<dbReference type="AlphaFoldDB" id="A0A251SN77"/>
<feature type="domain" description="Late embryogenesis abundant protein LEA-2 subgroup" evidence="6">
    <location>
        <begin position="99"/>
        <end position="198"/>
    </location>
</feature>
<dbReference type="EMBL" id="CM007903">
    <property type="protein sequence ID" value="OTF99991.1"/>
    <property type="molecule type" value="Genomic_DNA"/>
</dbReference>
<dbReference type="PANTHER" id="PTHR31234:SF2">
    <property type="entry name" value="OS05G0199100 PROTEIN"/>
    <property type="match status" value="1"/>
</dbReference>
<dbReference type="STRING" id="4232.A0A251SN77"/>
<accession>A0A251SN77</accession>
<keyword evidence="4 5" id="KW-0472">Membrane</keyword>
<evidence type="ECO:0000313" key="8">
    <source>
        <dbReference type="EMBL" id="OTF99991.1"/>
    </source>
</evidence>
<evidence type="ECO:0000256" key="1">
    <source>
        <dbReference type="ARBA" id="ARBA00004167"/>
    </source>
</evidence>
<keyword evidence="9" id="KW-1185">Reference proteome</keyword>
<reference evidence="8" key="2">
    <citation type="submission" date="2017-02" db="EMBL/GenBank/DDBJ databases">
        <title>Sunflower complete genome.</title>
        <authorList>
            <person name="Langlade N."/>
            <person name="Munos S."/>
        </authorList>
    </citation>
    <scope>NUCLEOTIDE SEQUENCE [LARGE SCALE GENOMIC DNA]</scope>
    <source>
        <tissue evidence="8">Leaves</tissue>
    </source>
</reference>
<reference evidence="7 9" key="1">
    <citation type="journal article" date="2017" name="Nature">
        <title>The sunflower genome provides insights into oil metabolism, flowering and Asterid evolution.</title>
        <authorList>
            <person name="Badouin H."/>
            <person name="Gouzy J."/>
            <person name="Grassa C.J."/>
            <person name="Murat F."/>
            <person name="Staton S.E."/>
            <person name="Cottret L."/>
            <person name="Lelandais-Briere C."/>
            <person name="Owens G.L."/>
            <person name="Carrere S."/>
            <person name="Mayjonade B."/>
            <person name="Legrand L."/>
            <person name="Gill N."/>
            <person name="Kane N.C."/>
            <person name="Bowers J.E."/>
            <person name="Hubner S."/>
            <person name="Bellec A."/>
            <person name="Berard A."/>
            <person name="Berges H."/>
            <person name="Blanchet N."/>
            <person name="Boniface M.C."/>
            <person name="Brunel D."/>
            <person name="Catrice O."/>
            <person name="Chaidir N."/>
            <person name="Claudel C."/>
            <person name="Donnadieu C."/>
            <person name="Faraut T."/>
            <person name="Fievet G."/>
            <person name="Helmstetter N."/>
            <person name="King M."/>
            <person name="Knapp S.J."/>
            <person name="Lai Z."/>
            <person name="Le Paslier M.C."/>
            <person name="Lippi Y."/>
            <person name="Lorenzon L."/>
            <person name="Mandel J.R."/>
            <person name="Marage G."/>
            <person name="Marchand G."/>
            <person name="Marquand E."/>
            <person name="Bret-Mestries E."/>
            <person name="Morien E."/>
            <person name="Nambeesan S."/>
            <person name="Nguyen T."/>
            <person name="Pegot-Espagnet P."/>
            <person name="Pouilly N."/>
            <person name="Raftis F."/>
            <person name="Sallet E."/>
            <person name="Schiex T."/>
            <person name="Thomas J."/>
            <person name="Vandecasteele C."/>
            <person name="Vares D."/>
            <person name="Vear F."/>
            <person name="Vautrin S."/>
            <person name="Crespi M."/>
            <person name="Mangin B."/>
            <person name="Burke J.M."/>
            <person name="Salse J."/>
            <person name="Munos S."/>
            <person name="Vincourt P."/>
            <person name="Rieseberg L.H."/>
            <person name="Langlade N.B."/>
        </authorList>
    </citation>
    <scope>NUCLEOTIDE SEQUENCE [LARGE SCALE GENOMIC DNA]</scope>
    <source>
        <strain evidence="9">cv. SF193</strain>
        <tissue evidence="7">Leaves</tissue>
    </source>
</reference>
<dbReference type="GO" id="GO:0016020">
    <property type="term" value="C:membrane"/>
    <property type="evidence" value="ECO:0007669"/>
    <property type="project" value="UniProtKB-SubCell"/>
</dbReference>
<evidence type="ECO:0000259" key="6">
    <source>
        <dbReference type="Pfam" id="PF03168"/>
    </source>
</evidence>
<feature type="transmembrane region" description="Helical" evidence="5">
    <location>
        <begin position="44"/>
        <end position="67"/>
    </location>
</feature>
<name>A0A251SN77_HELAN</name>
<dbReference type="Gramene" id="mRNA:HanXRQr2_Chr14g0670211">
    <property type="protein sequence ID" value="CDS:HanXRQr2_Chr14g0670211.1"/>
    <property type="gene ID" value="HanXRQr2_Chr14g0670211"/>
</dbReference>
<organism evidence="8 9">
    <name type="scientific">Helianthus annuus</name>
    <name type="common">Common sunflower</name>
    <dbReference type="NCBI Taxonomy" id="4232"/>
    <lineage>
        <taxon>Eukaryota</taxon>
        <taxon>Viridiplantae</taxon>
        <taxon>Streptophyta</taxon>
        <taxon>Embryophyta</taxon>
        <taxon>Tracheophyta</taxon>
        <taxon>Spermatophyta</taxon>
        <taxon>Magnoliopsida</taxon>
        <taxon>eudicotyledons</taxon>
        <taxon>Gunneridae</taxon>
        <taxon>Pentapetalae</taxon>
        <taxon>asterids</taxon>
        <taxon>campanulids</taxon>
        <taxon>Asterales</taxon>
        <taxon>Asteraceae</taxon>
        <taxon>Asteroideae</taxon>
        <taxon>Heliantheae alliance</taxon>
        <taxon>Heliantheae</taxon>
        <taxon>Helianthus</taxon>
    </lineage>
</organism>
<proteinExistence type="predicted"/>
<dbReference type="InterPro" id="IPR044839">
    <property type="entry name" value="NDR1-like"/>
</dbReference>
<protein>
    <submittedName>
        <fullName evidence="7">Late embryogenesis abundant protein, LEA_2 subgroup</fullName>
    </submittedName>
    <submittedName>
        <fullName evidence="8">Putative late embryogenesis abundant protein, LEA-14</fullName>
    </submittedName>
</protein>
<dbReference type="GO" id="GO:0098542">
    <property type="term" value="P:defense response to other organism"/>
    <property type="evidence" value="ECO:0007669"/>
    <property type="project" value="InterPro"/>
</dbReference>
<reference evidence="7" key="3">
    <citation type="submission" date="2020-06" db="EMBL/GenBank/DDBJ databases">
        <title>Helianthus annuus Genome sequencing and assembly Release 2.</title>
        <authorList>
            <person name="Gouzy J."/>
            <person name="Langlade N."/>
            <person name="Munos S."/>
        </authorList>
    </citation>
    <scope>NUCLEOTIDE SEQUENCE</scope>
    <source>
        <tissue evidence="7">Leaves</tissue>
    </source>
</reference>
<evidence type="ECO:0000256" key="3">
    <source>
        <dbReference type="ARBA" id="ARBA00022989"/>
    </source>
</evidence>
<gene>
    <name evidence="8" type="ORF">HannXRQ_Chr14g0462621</name>
    <name evidence="7" type="ORF">HanXRQr2_Chr14g0670211</name>
</gene>
<evidence type="ECO:0000313" key="7">
    <source>
        <dbReference type="EMBL" id="KAF5771404.1"/>
    </source>
</evidence>
<dbReference type="Proteomes" id="UP000215914">
    <property type="component" value="Chromosome 14"/>
</dbReference>
<sequence>MFFTDCNFIHQHKKKMVPTNPYGHVNEDLSAVANDAYRKRRRRYLISAIIIASCVVGIILLLALTAGNFRTPRFRVRSATFGTFNVGNSTFDIQMNTEVGIRNRNFRRFHYRDTAVDFYYRDQKVGEGKVWDDRVKGRDTRKFVVPVILSSSNVASSSELGNDINGGVLPLRSRSRLTGKFKILIFFRKYKHVNMDCSMDLVIASRVLRTISCR</sequence>
<evidence type="ECO:0000256" key="2">
    <source>
        <dbReference type="ARBA" id="ARBA00022692"/>
    </source>
</evidence>
<dbReference type="InParanoid" id="A0A251SN77"/>